<dbReference type="PANTHER" id="PTHR43861">
    <property type="entry name" value="TRANS-ACONITATE 2-METHYLTRANSFERASE-RELATED"/>
    <property type="match status" value="1"/>
</dbReference>
<keyword evidence="3" id="KW-1185">Reference proteome</keyword>
<protein>
    <submittedName>
        <fullName evidence="2">Methyltransferase small domain-containing protein</fullName>
    </submittedName>
</protein>
<dbReference type="Pfam" id="PF08242">
    <property type="entry name" value="Methyltransf_12"/>
    <property type="match status" value="1"/>
</dbReference>
<dbReference type="OrthoDB" id="66144at2759"/>
<dbReference type="Gene3D" id="3.40.50.150">
    <property type="entry name" value="Vaccinia Virus protein VP39"/>
    <property type="match status" value="1"/>
</dbReference>
<accession>A0A3A2ZJH5</accession>
<dbReference type="InterPro" id="IPR013217">
    <property type="entry name" value="Methyltransf_12"/>
</dbReference>
<feature type="non-terminal residue" evidence="2">
    <location>
        <position position="235"/>
    </location>
</feature>
<evidence type="ECO:0000313" key="3">
    <source>
        <dbReference type="Proteomes" id="UP000266188"/>
    </source>
</evidence>
<evidence type="ECO:0000259" key="1">
    <source>
        <dbReference type="Pfam" id="PF08242"/>
    </source>
</evidence>
<dbReference type="CDD" id="cd02440">
    <property type="entry name" value="AdoMet_MTases"/>
    <property type="match status" value="1"/>
</dbReference>
<dbReference type="SUPFAM" id="SSF53335">
    <property type="entry name" value="S-adenosyl-L-methionine-dependent methyltransferases"/>
    <property type="match status" value="1"/>
</dbReference>
<dbReference type="STRING" id="2070753.A0A3A2ZJH5"/>
<dbReference type="EMBL" id="MVGC01000643">
    <property type="protein sequence ID" value="RJE18025.1"/>
    <property type="molecule type" value="Genomic_DNA"/>
</dbReference>
<proteinExistence type="predicted"/>
<keyword evidence="2" id="KW-0808">Transferase</keyword>
<feature type="domain" description="Methyltransferase type 12" evidence="1">
    <location>
        <begin position="78"/>
        <end position="184"/>
    </location>
</feature>
<name>A0A3A2ZJH5_9EURO</name>
<evidence type="ECO:0000313" key="2">
    <source>
        <dbReference type="EMBL" id="RJE18025.1"/>
    </source>
</evidence>
<dbReference type="GO" id="GO:0032259">
    <property type="term" value="P:methylation"/>
    <property type="evidence" value="ECO:0007669"/>
    <property type="project" value="UniProtKB-KW"/>
</dbReference>
<dbReference type="AlphaFoldDB" id="A0A3A2ZJH5"/>
<organism evidence="2 3">
    <name type="scientific">Aspergillus sclerotialis</name>
    <dbReference type="NCBI Taxonomy" id="2070753"/>
    <lineage>
        <taxon>Eukaryota</taxon>
        <taxon>Fungi</taxon>
        <taxon>Dikarya</taxon>
        <taxon>Ascomycota</taxon>
        <taxon>Pezizomycotina</taxon>
        <taxon>Eurotiomycetes</taxon>
        <taxon>Eurotiomycetidae</taxon>
        <taxon>Eurotiales</taxon>
        <taxon>Aspergillaceae</taxon>
        <taxon>Aspergillus</taxon>
        <taxon>Aspergillus subgen. Polypaecilum</taxon>
    </lineage>
</organism>
<keyword evidence="2" id="KW-0489">Methyltransferase</keyword>
<dbReference type="InterPro" id="IPR029063">
    <property type="entry name" value="SAM-dependent_MTases_sf"/>
</dbReference>
<dbReference type="Proteomes" id="UP000266188">
    <property type="component" value="Unassembled WGS sequence"/>
</dbReference>
<gene>
    <name evidence="2" type="ORF">PHISCL_09634</name>
</gene>
<sequence length="235" mass="25613">MTKTIQESLASRNTQQSEQPIQYIDTIAAYNKWAKIYDTDGNFLQALDSIEIRSLLPGFLALVRTNPTPNPSSPIKLVDLGCGTGRNTLQLLSLAPETDIVGLDASSGMLEVATRTIQQALSPCPGDNHKLPTLELYDLLQTPPSPPECSHNADGVISTLVLEHIPLPQFFETVSAILKPSGYLLLTNMHSEMGEVSQAGFVDPESGIKIRPTSYCHRVRDVVEVAGREGFEVVQ</sequence>
<dbReference type="GO" id="GO:0008168">
    <property type="term" value="F:methyltransferase activity"/>
    <property type="evidence" value="ECO:0007669"/>
    <property type="project" value="UniProtKB-KW"/>
</dbReference>
<comment type="caution">
    <text evidence="2">The sequence shown here is derived from an EMBL/GenBank/DDBJ whole genome shotgun (WGS) entry which is preliminary data.</text>
</comment>
<reference evidence="3" key="1">
    <citation type="submission" date="2017-02" db="EMBL/GenBank/DDBJ databases">
        <authorList>
            <person name="Tafer H."/>
            <person name="Lopandic K."/>
        </authorList>
    </citation>
    <scope>NUCLEOTIDE SEQUENCE [LARGE SCALE GENOMIC DNA]</scope>
    <source>
        <strain evidence="3">CBS 366.77</strain>
    </source>
</reference>